<dbReference type="Proteomes" id="UP000261948">
    <property type="component" value="Unassembled WGS sequence"/>
</dbReference>
<feature type="chain" id="PRO_5017036299" description="Lipoprotein" evidence="2">
    <location>
        <begin position="23"/>
        <end position="237"/>
    </location>
</feature>
<gene>
    <name evidence="3" type="ORF">DZC30_05455</name>
</gene>
<organism evidence="3 4">
    <name type="scientific">Comamonas testosteroni</name>
    <name type="common">Pseudomonas testosteroni</name>
    <dbReference type="NCBI Taxonomy" id="285"/>
    <lineage>
        <taxon>Bacteria</taxon>
        <taxon>Pseudomonadati</taxon>
        <taxon>Pseudomonadota</taxon>
        <taxon>Betaproteobacteria</taxon>
        <taxon>Burkholderiales</taxon>
        <taxon>Comamonadaceae</taxon>
        <taxon>Comamonas</taxon>
    </lineage>
</organism>
<protein>
    <recommendedName>
        <fullName evidence="5">Lipoprotein</fullName>
    </recommendedName>
</protein>
<keyword evidence="4" id="KW-1185">Reference proteome</keyword>
<proteinExistence type="predicted"/>
<name>A0A373FQ13_COMTE</name>
<evidence type="ECO:0000313" key="4">
    <source>
        <dbReference type="Proteomes" id="UP000261948"/>
    </source>
</evidence>
<evidence type="ECO:0000256" key="1">
    <source>
        <dbReference type="SAM" id="MobiDB-lite"/>
    </source>
</evidence>
<evidence type="ECO:0008006" key="5">
    <source>
        <dbReference type="Google" id="ProtNLM"/>
    </source>
</evidence>
<accession>A0A373FQ13</accession>
<feature type="signal peptide" evidence="2">
    <location>
        <begin position="1"/>
        <end position="22"/>
    </location>
</feature>
<sequence>MMNTSRKLMATAFMTAALTACGGGGGGDSSDGGSSPQPPQPPTETPQAPSSSQPGRYIYYSNNHDGTREIELDPQATSATVTLGADTFTYTYNAATESFKASDGYSLIGGLDGDNPGAQVCRNGQSIHLVLPASATVTQPQALAGKSFKWYEDCQQGDGKGEIPSSVTFNSDGSLSIQADGGTESVSAAQVNALFSEAGYTDSDGKTKLHAYQIGTAVTVVFRQIGKQIIAAWTYEP</sequence>
<dbReference type="EMBL" id="QURR01000004">
    <property type="protein sequence ID" value="RGE46206.1"/>
    <property type="molecule type" value="Genomic_DNA"/>
</dbReference>
<evidence type="ECO:0000256" key="2">
    <source>
        <dbReference type="SAM" id="SignalP"/>
    </source>
</evidence>
<evidence type="ECO:0000313" key="3">
    <source>
        <dbReference type="EMBL" id="RGE46206.1"/>
    </source>
</evidence>
<keyword evidence="2" id="KW-0732">Signal</keyword>
<reference evidence="3 4" key="1">
    <citation type="submission" date="2018-08" db="EMBL/GenBank/DDBJ databases">
        <title>Comamonas testosteroni strain SWCO2.</title>
        <authorList>
            <person name="Jiang N."/>
            <person name="Zhang X.Z."/>
        </authorList>
    </citation>
    <scope>NUCLEOTIDE SEQUENCE [LARGE SCALE GENOMIC DNA]</scope>
    <source>
        <strain evidence="3 4">SWCO2</strain>
    </source>
</reference>
<feature type="region of interest" description="Disordered" evidence="1">
    <location>
        <begin position="23"/>
        <end position="55"/>
    </location>
</feature>
<comment type="caution">
    <text evidence="3">The sequence shown here is derived from an EMBL/GenBank/DDBJ whole genome shotgun (WGS) entry which is preliminary data.</text>
</comment>
<dbReference type="AlphaFoldDB" id="A0A373FQ13"/>
<dbReference type="PROSITE" id="PS51257">
    <property type="entry name" value="PROKAR_LIPOPROTEIN"/>
    <property type="match status" value="1"/>
</dbReference>
<feature type="compositionally biased region" description="Low complexity" evidence="1">
    <location>
        <begin position="45"/>
        <end position="54"/>
    </location>
</feature>